<sequence length="117" mass="12210">MGSRTAADAVLAIAVARLPRGDDGRPCAADGTEIHRAVLDAAARVNCPPDTGLPPLMARLLGMDLMTRAVIVLTVVDRLPPSEVAAVCGLPPEGMAAHLARGREALEMRPAPRVMNL</sequence>
<dbReference type="AlphaFoldDB" id="K9GQA7"/>
<dbReference type="SUPFAM" id="SSF88659">
    <property type="entry name" value="Sigma3 and sigma4 domains of RNA polymerase sigma factors"/>
    <property type="match status" value="1"/>
</dbReference>
<comment type="caution">
    <text evidence="1">The sequence shown here is derived from an EMBL/GenBank/DDBJ whole genome shotgun (WGS) entry which is preliminary data.</text>
</comment>
<dbReference type="EMBL" id="ANHY01000022">
    <property type="protein sequence ID" value="EKV26924.1"/>
    <property type="molecule type" value="Genomic_DNA"/>
</dbReference>
<accession>K9GQA7</accession>
<keyword evidence="2" id="KW-1185">Reference proteome</keyword>
<dbReference type="Proteomes" id="UP000009881">
    <property type="component" value="Unassembled WGS sequence"/>
</dbReference>
<reference evidence="1 2" key="1">
    <citation type="journal article" date="2013" name="Genome Announc.">
        <title>Draft Genome Sequence of an Alphaproteobacterium, Caenispirillum salinarum AK4(T), Isolated from a Solar Saltern.</title>
        <authorList>
            <person name="Khatri I."/>
            <person name="Singh A."/>
            <person name="Korpole S."/>
            <person name="Pinnaka A.K."/>
            <person name="Subramanian S."/>
        </authorList>
    </citation>
    <scope>NUCLEOTIDE SEQUENCE [LARGE SCALE GENOMIC DNA]</scope>
    <source>
        <strain evidence="1 2">AK4</strain>
    </source>
</reference>
<dbReference type="InterPro" id="IPR036388">
    <property type="entry name" value="WH-like_DNA-bd_sf"/>
</dbReference>
<protein>
    <submittedName>
        <fullName evidence="1">Uncharacterized protein</fullName>
    </submittedName>
</protein>
<proteinExistence type="predicted"/>
<organism evidence="1 2">
    <name type="scientific">Caenispirillum salinarum AK4</name>
    <dbReference type="NCBI Taxonomy" id="1238182"/>
    <lineage>
        <taxon>Bacteria</taxon>
        <taxon>Pseudomonadati</taxon>
        <taxon>Pseudomonadota</taxon>
        <taxon>Alphaproteobacteria</taxon>
        <taxon>Rhodospirillales</taxon>
        <taxon>Novispirillaceae</taxon>
        <taxon>Caenispirillum</taxon>
    </lineage>
</organism>
<evidence type="ECO:0000313" key="2">
    <source>
        <dbReference type="Proteomes" id="UP000009881"/>
    </source>
</evidence>
<dbReference type="Gene3D" id="1.10.10.10">
    <property type="entry name" value="Winged helix-like DNA-binding domain superfamily/Winged helix DNA-binding domain"/>
    <property type="match status" value="1"/>
</dbReference>
<gene>
    <name evidence="1" type="ORF">C882_2148</name>
</gene>
<dbReference type="InterPro" id="IPR013324">
    <property type="entry name" value="RNA_pol_sigma_r3/r4-like"/>
</dbReference>
<evidence type="ECO:0000313" key="1">
    <source>
        <dbReference type="EMBL" id="EKV26924.1"/>
    </source>
</evidence>
<name>K9GQA7_9PROT</name>